<name>G4ZDS6_PHYSP</name>
<evidence type="ECO:0000313" key="10">
    <source>
        <dbReference type="EMBL" id="EGZ19005.1"/>
    </source>
</evidence>
<dbReference type="PANTHER" id="PTHR31646">
    <property type="entry name" value="ALPHA-1,2-MANNOSYLTRANSFERASE MNN2"/>
    <property type="match status" value="1"/>
</dbReference>
<keyword evidence="6" id="KW-0333">Golgi apparatus</keyword>
<evidence type="ECO:0000256" key="3">
    <source>
        <dbReference type="ARBA" id="ARBA00022692"/>
    </source>
</evidence>
<evidence type="ECO:0000256" key="1">
    <source>
        <dbReference type="ARBA" id="ARBA00004394"/>
    </source>
</evidence>
<keyword evidence="4" id="KW-0735">Signal-anchor</keyword>
<keyword evidence="3 9" id="KW-0812">Transmembrane</keyword>
<dbReference type="KEGG" id="psoj:PHYSODRAFT_301436"/>
<dbReference type="Proteomes" id="UP000002640">
    <property type="component" value="Unassembled WGS sequence"/>
</dbReference>
<dbReference type="STRING" id="1094619.G4ZDS6"/>
<dbReference type="GO" id="GO:0000139">
    <property type="term" value="C:Golgi membrane"/>
    <property type="evidence" value="ECO:0007669"/>
    <property type="project" value="UniProtKB-SubCell"/>
</dbReference>
<evidence type="ECO:0000256" key="6">
    <source>
        <dbReference type="ARBA" id="ARBA00023034"/>
    </source>
</evidence>
<dbReference type="InParanoid" id="G4ZDS6"/>
<dbReference type="AlphaFoldDB" id="G4ZDS6"/>
<reference evidence="10 11" key="1">
    <citation type="journal article" date="2006" name="Science">
        <title>Phytophthora genome sequences uncover evolutionary origins and mechanisms of pathogenesis.</title>
        <authorList>
            <person name="Tyler B.M."/>
            <person name="Tripathy S."/>
            <person name="Zhang X."/>
            <person name="Dehal P."/>
            <person name="Jiang R.H."/>
            <person name="Aerts A."/>
            <person name="Arredondo F.D."/>
            <person name="Baxter L."/>
            <person name="Bensasson D."/>
            <person name="Beynon J.L."/>
            <person name="Chapman J."/>
            <person name="Damasceno C.M."/>
            <person name="Dorrance A.E."/>
            <person name="Dou D."/>
            <person name="Dickerman A.W."/>
            <person name="Dubchak I.L."/>
            <person name="Garbelotto M."/>
            <person name="Gijzen M."/>
            <person name="Gordon S.G."/>
            <person name="Govers F."/>
            <person name="Grunwald N.J."/>
            <person name="Huang W."/>
            <person name="Ivors K.L."/>
            <person name="Jones R.W."/>
            <person name="Kamoun S."/>
            <person name="Krampis K."/>
            <person name="Lamour K.H."/>
            <person name="Lee M.K."/>
            <person name="McDonald W.H."/>
            <person name="Medina M."/>
            <person name="Meijer H.J."/>
            <person name="Nordberg E.K."/>
            <person name="Maclean D.J."/>
            <person name="Ospina-Giraldo M.D."/>
            <person name="Morris P.F."/>
            <person name="Phuntumart V."/>
            <person name="Putnam N.H."/>
            <person name="Rash S."/>
            <person name="Rose J.K."/>
            <person name="Sakihama Y."/>
            <person name="Salamov A.A."/>
            <person name="Savidor A."/>
            <person name="Scheuring C.F."/>
            <person name="Smith B.M."/>
            <person name="Sobral B.W."/>
            <person name="Terry A."/>
            <person name="Torto-Alalibo T.A."/>
            <person name="Win J."/>
            <person name="Xu Z."/>
            <person name="Zhang H."/>
            <person name="Grigoriev I.V."/>
            <person name="Rokhsar D.S."/>
            <person name="Boore J.L."/>
        </authorList>
    </citation>
    <scope>NUCLEOTIDE SEQUENCE [LARGE SCALE GENOMIC DNA]</scope>
    <source>
        <strain evidence="10 11">P6497</strain>
    </source>
</reference>
<dbReference type="GeneID" id="20642012"/>
<dbReference type="GO" id="GO:0046354">
    <property type="term" value="P:mannan biosynthetic process"/>
    <property type="evidence" value="ECO:0007669"/>
    <property type="project" value="TreeGrafter"/>
</dbReference>
<evidence type="ECO:0000256" key="2">
    <source>
        <dbReference type="ARBA" id="ARBA00004606"/>
    </source>
</evidence>
<dbReference type="EMBL" id="JH159154">
    <property type="protein sequence ID" value="EGZ19005.1"/>
    <property type="molecule type" value="Genomic_DNA"/>
</dbReference>
<protein>
    <submittedName>
        <fullName evidence="10">Uncharacterized protein</fullName>
    </submittedName>
</protein>
<sequence length="217" mass="24006">MQQSLPIAGRWLARGLAVTIFLYGLLLLVLWSDSPHGGLSVSISTAAATTMKEPLQLIRSDVIAGDGPDGPREPDNDADCGKNIKAGASGYCLLKNEATGEEVQAMRVNCSTMREEVRFNCRQAADFARVAPQIDLLISAKRQEEEGEQTAMKTQGEVQLEPKNGVLMVMYPKLLPSVYSNLRLLRSYNCSLPVELWYLQIFGGRIWAHFATWYCGH</sequence>
<comment type="subcellular location">
    <subcellularLocation>
        <location evidence="8">Endomembrane system</location>
        <topology evidence="8">Single-pass membrane protein</topology>
    </subcellularLocation>
    <subcellularLocation>
        <location evidence="1">Golgi apparatus membrane</location>
    </subcellularLocation>
    <subcellularLocation>
        <location evidence="2">Membrane</location>
        <topology evidence="2">Single-pass type II membrane protein</topology>
    </subcellularLocation>
</comment>
<evidence type="ECO:0000256" key="9">
    <source>
        <dbReference type="SAM" id="Phobius"/>
    </source>
</evidence>
<dbReference type="RefSeq" id="XP_009528063.1">
    <property type="nucleotide sequence ID" value="XM_009529768.1"/>
</dbReference>
<proteinExistence type="predicted"/>
<evidence type="ECO:0000256" key="8">
    <source>
        <dbReference type="ARBA" id="ARBA00037847"/>
    </source>
</evidence>
<feature type="transmembrane region" description="Helical" evidence="9">
    <location>
        <begin position="12"/>
        <end position="31"/>
    </location>
</feature>
<dbReference type="PANTHER" id="PTHR31646:SF1">
    <property type="entry name" value="ALPHA-1,2-MANNOSYLTRANSFERASE MNN2"/>
    <property type="match status" value="1"/>
</dbReference>
<gene>
    <name evidence="10" type="ORF">PHYSODRAFT_301436</name>
</gene>
<organism evidence="10 11">
    <name type="scientific">Phytophthora sojae (strain P6497)</name>
    <name type="common">Soybean stem and root rot agent</name>
    <name type="synonym">Phytophthora megasperma f. sp. glycines</name>
    <dbReference type="NCBI Taxonomy" id="1094619"/>
    <lineage>
        <taxon>Eukaryota</taxon>
        <taxon>Sar</taxon>
        <taxon>Stramenopiles</taxon>
        <taxon>Oomycota</taxon>
        <taxon>Peronosporomycetes</taxon>
        <taxon>Peronosporales</taxon>
        <taxon>Peronosporaceae</taxon>
        <taxon>Phytophthora</taxon>
    </lineage>
</organism>
<accession>G4ZDS6</accession>
<evidence type="ECO:0000256" key="4">
    <source>
        <dbReference type="ARBA" id="ARBA00022968"/>
    </source>
</evidence>
<evidence type="ECO:0000256" key="5">
    <source>
        <dbReference type="ARBA" id="ARBA00022989"/>
    </source>
</evidence>
<evidence type="ECO:0000313" key="11">
    <source>
        <dbReference type="Proteomes" id="UP000002640"/>
    </source>
</evidence>
<evidence type="ECO:0000256" key="7">
    <source>
        <dbReference type="ARBA" id="ARBA00023136"/>
    </source>
</evidence>
<keyword evidence="7 9" id="KW-0472">Membrane</keyword>
<keyword evidence="11" id="KW-1185">Reference proteome</keyword>
<dbReference type="GO" id="GO:0000026">
    <property type="term" value="F:alpha-1,2-mannosyltransferase activity"/>
    <property type="evidence" value="ECO:0007669"/>
    <property type="project" value="TreeGrafter"/>
</dbReference>
<keyword evidence="5 9" id="KW-1133">Transmembrane helix</keyword>